<dbReference type="SUPFAM" id="SSF55811">
    <property type="entry name" value="Nudix"/>
    <property type="match status" value="1"/>
</dbReference>
<dbReference type="PROSITE" id="PS00893">
    <property type="entry name" value="NUDIX_BOX"/>
    <property type="match status" value="1"/>
</dbReference>
<dbReference type="AlphaFoldDB" id="A0A1U7P3H4"/>
<dbReference type="PANTHER" id="PTHR43046">
    <property type="entry name" value="GDP-MANNOSE MANNOSYL HYDROLASE"/>
    <property type="match status" value="1"/>
</dbReference>
<reference evidence="6 7" key="1">
    <citation type="submission" date="2017-01" db="EMBL/GenBank/DDBJ databases">
        <title>Genome Analysis of Deinococcus marmoris KOPRI26562.</title>
        <authorList>
            <person name="Kim J.H."/>
            <person name="Oh H.-M."/>
        </authorList>
    </citation>
    <scope>NUCLEOTIDE SEQUENCE [LARGE SCALE GENOMIC DNA]</scope>
    <source>
        <strain evidence="6 7">KOPRI26562</strain>
    </source>
</reference>
<proteinExistence type="inferred from homology"/>
<dbReference type="eggNOG" id="COG1051">
    <property type="taxonomic scope" value="Bacteria"/>
</dbReference>
<keyword evidence="7" id="KW-1185">Reference proteome</keyword>
<dbReference type="InterPro" id="IPR000086">
    <property type="entry name" value="NUDIX_hydrolase_dom"/>
</dbReference>
<dbReference type="PROSITE" id="PS51462">
    <property type="entry name" value="NUDIX"/>
    <property type="match status" value="1"/>
</dbReference>
<gene>
    <name evidence="6" type="ORF">BOO71_0001918</name>
</gene>
<evidence type="ECO:0000256" key="3">
    <source>
        <dbReference type="ARBA" id="ARBA00022842"/>
    </source>
</evidence>
<feature type="domain" description="Nudix hydrolase" evidence="5">
    <location>
        <begin position="1"/>
        <end position="114"/>
    </location>
</feature>
<dbReference type="PANTHER" id="PTHR43046:SF12">
    <property type="entry name" value="GDP-MANNOSE MANNOSYL HYDROLASE"/>
    <property type="match status" value="1"/>
</dbReference>
<dbReference type="InterPro" id="IPR020084">
    <property type="entry name" value="NUDIX_hydrolase_CS"/>
</dbReference>
<dbReference type="InterPro" id="IPR015797">
    <property type="entry name" value="NUDIX_hydrolase-like_dom_sf"/>
</dbReference>
<sequence>MLLARTTKWRGLWGVPGGKVDWGESLLDAVAREFREETGLILRDIQYAQTQEAVLSPEFHKPSHMLLFDYFARTDHTEITPNEEIEEWAWVTLAEAASYPLNTYTQTLVALAQRGTE</sequence>
<dbReference type="Pfam" id="PF00293">
    <property type="entry name" value="NUDIX"/>
    <property type="match status" value="1"/>
</dbReference>
<accession>A0A1U7P3H4</accession>
<dbReference type="Gene3D" id="3.90.79.10">
    <property type="entry name" value="Nucleoside Triphosphate Pyrophosphohydrolase"/>
    <property type="match status" value="1"/>
</dbReference>
<dbReference type="PRINTS" id="PR00502">
    <property type="entry name" value="NUDIXFAMILY"/>
</dbReference>
<dbReference type="InterPro" id="IPR020476">
    <property type="entry name" value="Nudix_hydrolase"/>
</dbReference>
<comment type="caution">
    <text evidence="6">The sequence shown here is derived from an EMBL/GenBank/DDBJ whole genome shotgun (WGS) entry which is preliminary data.</text>
</comment>
<keyword evidence="2 4" id="KW-0378">Hydrolase</keyword>
<evidence type="ECO:0000256" key="4">
    <source>
        <dbReference type="RuleBase" id="RU003476"/>
    </source>
</evidence>
<organism evidence="6 7">
    <name type="scientific">Deinococcus marmoris</name>
    <dbReference type="NCBI Taxonomy" id="249408"/>
    <lineage>
        <taxon>Bacteria</taxon>
        <taxon>Thermotogati</taxon>
        <taxon>Deinococcota</taxon>
        <taxon>Deinococci</taxon>
        <taxon>Deinococcales</taxon>
        <taxon>Deinococcaceae</taxon>
        <taxon>Deinococcus</taxon>
    </lineage>
</organism>
<keyword evidence="3" id="KW-0460">Magnesium</keyword>
<evidence type="ECO:0000256" key="2">
    <source>
        <dbReference type="ARBA" id="ARBA00022801"/>
    </source>
</evidence>
<comment type="similarity">
    <text evidence="4">Belongs to the Nudix hydrolase family.</text>
</comment>
<name>A0A1U7P3H4_9DEIO</name>
<dbReference type="EMBL" id="MSTI01000022">
    <property type="protein sequence ID" value="OLV19710.1"/>
    <property type="molecule type" value="Genomic_DNA"/>
</dbReference>
<evidence type="ECO:0000313" key="6">
    <source>
        <dbReference type="EMBL" id="OLV19710.1"/>
    </source>
</evidence>
<evidence type="ECO:0000259" key="5">
    <source>
        <dbReference type="PROSITE" id="PS51462"/>
    </source>
</evidence>
<evidence type="ECO:0000256" key="1">
    <source>
        <dbReference type="ARBA" id="ARBA00001946"/>
    </source>
</evidence>
<comment type="cofactor">
    <cofactor evidence="1">
        <name>Mg(2+)</name>
        <dbReference type="ChEBI" id="CHEBI:18420"/>
    </cofactor>
</comment>
<evidence type="ECO:0000313" key="7">
    <source>
        <dbReference type="Proteomes" id="UP000186607"/>
    </source>
</evidence>
<dbReference type="Proteomes" id="UP000186607">
    <property type="component" value="Unassembled WGS sequence"/>
</dbReference>
<dbReference type="STRING" id="249408.BOO71_0001918"/>
<protein>
    <submittedName>
        <fullName evidence="6">Dihydroneopterin triphosphate pyrophosphohydrolase</fullName>
    </submittedName>
</protein>
<dbReference type="GO" id="GO:0016787">
    <property type="term" value="F:hydrolase activity"/>
    <property type="evidence" value="ECO:0007669"/>
    <property type="project" value="UniProtKB-KW"/>
</dbReference>